<sequence>MGLGELRKDLWHLRHGGVSELKEHRRRQKIAATKAPAPAKTNRKLPGPWPLPLATKPRHQVRAAVILDEFSELALRYEWEQVLLTPGAFESQLAQNQVDLLFVESAWHGNNDKWRFMVVGNKTPTSKLRQLVAHCKEAGIPTVFWNKEDPAHYLDAIETAKLFDYVFTTDETLLERYRHELGHDRVGVLPFAAQPSIHNPIRLPEGGKLPELSDVAFAGMYFAHKYPERREQMDMLLGAADDVSARMPKGLDIFSRYLGGDSRYQFPAPLDKRVVGSLSYPQMLHAYRRYKAFLNVNSVVSSPSMCARRIFEISACGTPVVSAPSPAIENFFTPQEVVQVSSRPEAGYALRALVNDKELRDQITHRAQRRIWQKHTYAHRINQVLETVGLEGSSWHLPTVTAMISTNRPAQVDHVLDYLHAQREVQVQPVILTHGFSPSDPQLGKAKDLDLQITWLHGDAQDSLGACYNQILQAAEGEWVAKMDDDDLYSPYYLFEQLVASDYSGADLVGKHAHYLYLKGRDLTVLRFGEFEHRFTSFVSGPTIVARRELVEEIGFADRTRGEDTALLKAVAAAGGKIFSSSRFGFAQMRTGGTHTWDISDYEILANSTLAHCGRPNRGELG</sequence>
<dbReference type="CDD" id="cd00761">
    <property type="entry name" value="Glyco_tranf_GTA_type"/>
    <property type="match status" value="1"/>
</dbReference>
<feature type="domain" description="Glycosyltransferase 2-like" evidence="2">
    <location>
        <begin position="407"/>
        <end position="508"/>
    </location>
</feature>
<dbReference type="STRING" id="33007.HMPREF3198_01599"/>
<feature type="compositionally biased region" description="Low complexity" evidence="1">
    <location>
        <begin position="31"/>
        <end position="40"/>
    </location>
</feature>
<dbReference type="Gene3D" id="3.90.550.10">
    <property type="entry name" value="Spore Coat Polysaccharide Biosynthesis Protein SpsA, Chain A"/>
    <property type="match status" value="1"/>
</dbReference>
<dbReference type="RefSeq" id="WP_024331128.1">
    <property type="nucleotide sequence ID" value="NZ_JASOXK010000002.1"/>
</dbReference>
<evidence type="ECO:0000256" key="1">
    <source>
        <dbReference type="SAM" id="MobiDB-lite"/>
    </source>
</evidence>
<accession>A0A2I1INF5</accession>
<feature type="region of interest" description="Disordered" evidence="1">
    <location>
        <begin position="31"/>
        <end position="50"/>
    </location>
</feature>
<name>A0A2I1INF5_9ACTO</name>
<protein>
    <submittedName>
        <fullName evidence="4">Glycosyltransferase</fullName>
    </submittedName>
</protein>
<evidence type="ECO:0000259" key="3">
    <source>
        <dbReference type="Pfam" id="PF13524"/>
    </source>
</evidence>
<gene>
    <name evidence="4" type="ORF">CYJ19_03130</name>
</gene>
<dbReference type="AlphaFoldDB" id="A0A2I1INF5"/>
<dbReference type="SUPFAM" id="SSF53448">
    <property type="entry name" value="Nucleotide-diphospho-sugar transferases"/>
    <property type="match status" value="1"/>
</dbReference>
<dbReference type="EMBL" id="PKKO01000002">
    <property type="protein sequence ID" value="PKY72653.1"/>
    <property type="molecule type" value="Genomic_DNA"/>
</dbReference>
<dbReference type="SUPFAM" id="SSF53756">
    <property type="entry name" value="UDP-Glycosyltransferase/glycogen phosphorylase"/>
    <property type="match status" value="1"/>
</dbReference>
<feature type="domain" description="Spore protein YkvP/CgeB glycosyl transferase-like" evidence="3">
    <location>
        <begin position="267"/>
        <end position="385"/>
    </location>
</feature>
<keyword evidence="5" id="KW-1185">Reference proteome</keyword>
<dbReference type="GO" id="GO:0016740">
    <property type="term" value="F:transferase activity"/>
    <property type="evidence" value="ECO:0007669"/>
    <property type="project" value="UniProtKB-KW"/>
</dbReference>
<evidence type="ECO:0000313" key="4">
    <source>
        <dbReference type="EMBL" id="PKY72653.1"/>
    </source>
</evidence>
<evidence type="ECO:0000259" key="2">
    <source>
        <dbReference type="Pfam" id="PF00535"/>
    </source>
</evidence>
<dbReference type="GeneID" id="35867604"/>
<dbReference type="InterPro" id="IPR029044">
    <property type="entry name" value="Nucleotide-diphossugar_trans"/>
</dbReference>
<dbReference type="Pfam" id="PF00535">
    <property type="entry name" value="Glycos_transf_2"/>
    <property type="match status" value="1"/>
</dbReference>
<keyword evidence="4" id="KW-0808">Transferase</keyword>
<dbReference type="InterPro" id="IPR001173">
    <property type="entry name" value="Glyco_trans_2-like"/>
</dbReference>
<dbReference type="InterPro" id="IPR055259">
    <property type="entry name" value="YkvP/CgeB_Glyco_trans-like"/>
</dbReference>
<reference evidence="4 5" key="1">
    <citation type="submission" date="2017-12" db="EMBL/GenBank/DDBJ databases">
        <title>Phylogenetic diversity of female urinary microbiome.</title>
        <authorList>
            <person name="Thomas-White K."/>
            <person name="Wolfe A.J."/>
        </authorList>
    </citation>
    <scope>NUCLEOTIDE SEQUENCE [LARGE SCALE GENOMIC DNA]</scope>
    <source>
        <strain evidence="4 5">UMB0402</strain>
    </source>
</reference>
<dbReference type="Gene3D" id="3.40.50.2000">
    <property type="entry name" value="Glycogen Phosphorylase B"/>
    <property type="match status" value="1"/>
</dbReference>
<comment type="caution">
    <text evidence="4">The sequence shown here is derived from an EMBL/GenBank/DDBJ whole genome shotgun (WGS) entry which is preliminary data.</text>
</comment>
<evidence type="ECO:0000313" key="5">
    <source>
        <dbReference type="Proteomes" id="UP000235122"/>
    </source>
</evidence>
<organism evidence="4 5">
    <name type="scientific">Winkia neuii</name>
    <dbReference type="NCBI Taxonomy" id="33007"/>
    <lineage>
        <taxon>Bacteria</taxon>
        <taxon>Bacillati</taxon>
        <taxon>Actinomycetota</taxon>
        <taxon>Actinomycetes</taxon>
        <taxon>Actinomycetales</taxon>
        <taxon>Actinomycetaceae</taxon>
        <taxon>Winkia</taxon>
    </lineage>
</organism>
<proteinExistence type="predicted"/>
<dbReference type="Proteomes" id="UP000235122">
    <property type="component" value="Unassembled WGS sequence"/>
</dbReference>
<dbReference type="Pfam" id="PF13524">
    <property type="entry name" value="Glyco_trans_1_2"/>
    <property type="match status" value="1"/>
</dbReference>